<keyword evidence="4 9" id="KW-0812">Transmembrane</keyword>
<dbReference type="GO" id="GO:0140359">
    <property type="term" value="F:ABC-type transporter activity"/>
    <property type="evidence" value="ECO:0007669"/>
    <property type="project" value="InterPro"/>
</dbReference>
<gene>
    <name evidence="13" type="ORF">Xsto_01920</name>
</gene>
<dbReference type="InterPro" id="IPR033838">
    <property type="entry name" value="CvaB_peptidase"/>
</dbReference>
<dbReference type="PROSITE" id="PS50893">
    <property type="entry name" value="ABC_TRANSPORTER_2"/>
    <property type="match status" value="1"/>
</dbReference>
<evidence type="ECO:0000313" key="13">
    <source>
        <dbReference type="EMBL" id="PHM65562.1"/>
    </source>
</evidence>
<evidence type="ECO:0000256" key="6">
    <source>
        <dbReference type="ARBA" id="ARBA00022840"/>
    </source>
</evidence>
<dbReference type="Gene3D" id="3.40.50.300">
    <property type="entry name" value="P-loop containing nucleotide triphosphate hydrolases"/>
    <property type="match status" value="1"/>
</dbReference>
<keyword evidence="3" id="KW-1003">Cell membrane</keyword>
<reference evidence="13 14" key="1">
    <citation type="journal article" date="2017" name="Nat. Microbiol.">
        <title>Natural product diversity associated with the nematode symbionts Photorhabdus and Xenorhabdus.</title>
        <authorList>
            <person name="Tobias N.J."/>
            <person name="Wolff H."/>
            <person name="Djahanschiri B."/>
            <person name="Grundmann F."/>
            <person name="Kronenwerth M."/>
            <person name="Shi Y.M."/>
            <person name="Simonyi S."/>
            <person name="Grun P."/>
            <person name="Shapiro-Ilan D."/>
            <person name="Pidot S.J."/>
            <person name="Stinear T.P."/>
            <person name="Ebersberger I."/>
            <person name="Bode H.B."/>
        </authorList>
    </citation>
    <scope>NUCLEOTIDE SEQUENCE [LARGE SCALE GENOMIC DNA]</scope>
    <source>
        <strain evidence="13 14">DSM 17904</strain>
    </source>
</reference>
<proteinExistence type="predicted"/>
<evidence type="ECO:0000259" key="11">
    <source>
        <dbReference type="PROSITE" id="PS50929"/>
    </source>
</evidence>
<dbReference type="CDD" id="cd18567">
    <property type="entry name" value="ABC_6TM_CvaB_RaxB_like"/>
    <property type="match status" value="1"/>
</dbReference>
<dbReference type="PROSITE" id="PS50929">
    <property type="entry name" value="ABC_TM1F"/>
    <property type="match status" value="1"/>
</dbReference>
<dbReference type="InterPro" id="IPR036640">
    <property type="entry name" value="ABC1_TM_sf"/>
</dbReference>
<dbReference type="Pfam" id="PF00664">
    <property type="entry name" value="ABC_membrane"/>
    <property type="match status" value="1"/>
</dbReference>
<dbReference type="InterPro" id="IPR017871">
    <property type="entry name" value="ABC_transporter-like_CS"/>
</dbReference>
<feature type="domain" description="ABC transporter" evidence="10">
    <location>
        <begin position="499"/>
        <end position="721"/>
    </location>
</feature>
<accession>A0A2D0KQ69</accession>
<keyword evidence="7 9" id="KW-1133">Transmembrane helix</keyword>
<dbReference type="SUPFAM" id="SSF90123">
    <property type="entry name" value="ABC transporter transmembrane region"/>
    <property type="match status" value="1"/>
</dbReference>
<dbReference type="GO" id="GO:0005886">
    <property type="term" value="C:plasma membrane"/>
    <property type="evidence" value="ECO:0007669"/>
    <property type="project" value="UniProtKB-SubCell"/>
</dbReference>
<feature type="domain" description="Peptidase C39" evidence="12">
    <location>
        <begin position="32"/>
        <end position="151"/>
    </location>
</feature>
<dbReference type="InterPro" id="IPR005074">
    <property type="entry name" value="Peptidase_C39"/>
</dbReference>
<dbReference type="RefSeq" id="WP_099124898.1">
    <property type="nucleotide sequence ID" value="NZ_CAWNRH010000057.1"/>
</dbReference>
<dbReference type="Pfam" id="PF03412">
    <property type="entry name" value="Peptidase_C39"/>
    <property type="match status" value="1"/>
</dbReference>
<dbReference type="CDD" id="cd02419">
    <property type="entry name" value="Peptidase_C39C"/>
    <property type="match status" value="1"/>
</dbReference>
<evidence type="ECO:0000256" key="2">
    <source>
        <dbReference type="ARBA" id="ARBA00022448"/>
    </source>
</evidence>
<dbReference type="InterPro" id="IPR027417">
    <property type="entry name" value="P-loop_NTPase"/>
</dbReference>
<dbReference type="InterPro" id="IPR011527">
    <property type="entry name" value="ABC1_TM_dom"/>
</dbReference>
<comment type="caution">
    <text evidence="13">The sequence shown here is derived from an EMBL/GenBank/DDBJ whole genome shotgun (WGS) entry which is preliminary data.</text>
</comment>
<feature type="domain" description="ABC transmembrane type-1" evidence="11">
    <location>
        <begin position="185"/>
        <end position="450"/>
    </location>
</feature>
<sequence length="721" mass="81606">MKEYVTTHNKDTRYKISGFFEFFTKKLPVILQTEVTECGLACLAMIASWHERETDVYSMRKIFDVSNNGMSLRQLITVADRINMNARAIRLDLEELRNVRLPCILHWSFNHFVVLKKITKKNAVIHDPALGKKIISLKELSNKFTGIVLEVWPRSDFKKEKVSESITITDMFRGVANLKITLLKIILISLFIEGLALSIPLSSQFIIDIVLRSSDFEMLNLIVIGVIFLLILRSALSIIRAWTLMAMRYSLGIQWSIGFFNQLLSLPLTFFEKRHVGDIASRLTSLNEIKEAFTAEMLTSLLDVLILLTLITLMFCYSALLAVISLLIIFIYLSVKLALYNTYKSARVEAIHNEALQSSHFLETVRNVACVKVFSLTENRRMTWLNKVINTANARAHLFKIDLINQTLSGFLTGLSSATILFFGGNLMEHGAITTGTLFAFMLYADMFLTRSIKVINSLFNFRLISIHSDRLTDVATAETEDAWYSKNLVPLEVVEGRITLNNLSYRYGEAEPFIFKDINLEINAGENIAIIGASGCGKSTLLRIMAGLAIPQSGSVLIDGTSIRQIGIDEYRRHTAFVMQEDKLFAASLMDNISSFDPQPDLEWMYECAKAAAIHNEIIAMPMQYETMIGDMGSILSGGQKQRVSLARALYKRPRILFLDEATSDLDVFNERKINNAIKQMPITRIFVAHRPETIAAADRIYNLKEKTFTEFSRSGTVLF</sequence>
<evidence type="ECO:0000313" key="14">
    <source>
        <dbReference type="Proteomes" id="UP000222366"/>
    </source>
</evidence>
<keyword evidence="6" id="KW-0067">ATP-binding</keyword>
<evidence type="ECO:0000256" key="7">
    <source>
        <dbReference type="ARBA" id="ARBA00022989"/>
    </source>
</evidence>
<dbReference type="PROSITE" id="PS00211">
    <property type="entry name" value="ABC_TRANSPORTER_1"/>
    <property type="match status" value="1"/>
</dbReference>
<evidence type="ECO:0000256" key="3">
    <source>
        <dbReference type="ARBA" id="ARBA00022475"/>
    </source>
</evidence>
<evidence type="ECO:0000256" key="8">
    <source>
        <dbReference type="ARBA" id="ARBA00023136"/>
    </source>
</evidence>
<dbReference type="PANTHER" id="PTHR24221">
    <property type="entry name" value="ATP-BINDING CASSETTE SUB-FAMILY B"/>
    <property type="match status" value="1"/>
</dbReference>
<evidence type="ECO:0000256" key="9">
    <source>
        <dbReference type="SAM" id="Phobius"/>
    </source>
</evidence>
<organism evidence="13 14">
    <name type="scientific">Xenorhabdus stockiae</name>
    <dbReference type="NCBI Taxonomy" id="351614"/>
    <lineage>
        <taxon>Bacteria</taxon>
        <taxon>Pseudomonadati</taxon>
        <taxon>Pseudomonadota</taxon>
        <taxon>Gammaproteobacteria</taxon>
        <taxon>Enterobacterales</taxon>
        <taxon>Morganellaceae</taxon>
        <taxon>Xenorhabdus</taxon>
    </lineage>
</organism>
<evidence type="ECO:0000256" key="4">
    <source>
        <dbReference type="ARBA" id="ARBA00022692"/>
    </source>
</evidence>
<keyword evidence="2" id="KW-0813">Transport</keyword>
<feature type="transmembrane region" description="Helical" evidence="9">
    <location>
        <begin position="430"/>
        <end position="449"/>
    </location>
</feature>
<dbReference type="AlphaFoldDB" id="A0A2D0KQ69"/>
<comment type="subcellular location">
    <subcellularLocation>
        <location evidence="1">Cell membrane</location>
        <topology evidence="1">Multi-pass membrane protein</topology>
    </subcellularLocation>
</comment>
<dbReference type="GO" id="GO:0005524">
    <property type="term" value="F:ATP binding"/>
    <property type="evidence" value="ECO:0007669"/>
    <property type="project" value="UniProtKB-KW"/>
</dbReference>
<evidence type="ECO:0000256" key="1">
    <source>
        <dbReference type="ARBA" id="ARBA00004651"/>
    </source>
</evidence>
<feature type="transmembrane region" description="Helical" evidence="9">
    <location>
        <begin position="304"/>
        <end position="335"/>
    </location>
</feature>
<dbReference type="EMBL" id="NJAJ01000015">
    <property type="protein sequence ID" value="PHM65562.1"/>
    <property type="molecule type" value="Genomic_DNA"/>
</dbReference>
<dbReference type="InterPro" id="IPR003439">
    <property type="entry name" value="ABC_transporter-like_ATP-bd"/>
</dbReference>
<keyword evidence="8 9" id="KW-0472">Membrane</keyword>
<dbReference type="GO" id="GO:0016887">
    <property type="term" value="F:ATP hydrolysis activity"/>
    <property type="evidence" value="ECO:0007669"/>
    <property type="project" value="InterPro"/>
</dbReference>
<name>A0A2D0KQ69_9GAMM</name>
<dbReference type="GO" id="GO:0008234">
    <property type="term" value="F:cysteine-type peptidase activity"/>
    <property type="evidence" value="ECO:0007669"/>
    <property type="project" value="InterPro"/>
</dbReference>
<dbReference type="SMART" id="SM00382">
    <property type="entry name" value="AAA"/>
    <property type="match status" value="1"/>
</dbReference>
<keyword evidence="14" id="KW-1185">Reference proteome</keyword>
<protein>
    <submittedName>
        <fullName evidence="13">RTX toxin</fullName>
    </submittedName>
</protein>
<dbReference type="PROSITE" id="PS50990">
    <property type="entry name" value="PEPTIDASE_C39"/>
    <property type="match status" value="1"/>
</dbReference>
<evidence type="ECO:0000259" key="12">
    <source>
        <dbReference type="PROSITE" id="PS50990"/>
    </source>
</evidence>
<dbReference type="GO" id="GO:0034040">
    <property type="term" value="F:ATPase-coupled lipid transmembrane transporter activity"/>
    <property type="evidence" value="ECO:0007669"/>
    <property type="project" value="TreeGrafter"/>
</dbReference>
<dbReference type="SUPFAM" id="SSF52540">
    <property type="entry name" value="P-loop containing nucleoside triphosphate hydrolases"/>
    <property type="match status" value="1"/>
</dbReference>
<dbReference type="GO" id="GO:0006508">
    <property type="term" value="P:proteolysis"/>
    <property type="evidence" value="ECO:0007669"/>
    <property type="project" value="InterPro"/>
</dbReference>
<dbReference type="Pfam" id="PF00005">
    <property type="entry name" value="ABC_tran"/>
    <property type="match status" value="1"/>
</dbReference>
<feature type="transmembrane region" description="Helical" evidence="9">
    <location>
        <begin position="251"/>
        <end position="271"/>
    </location>
</feature>
<feature type="transmembrane region" description="Helical" evidence="9">
    <location>
        <begin position="181"/>
        <end position="207"/>
    </location>
</feature>
<evidence type="ECO:0000256" key="5">
    <source>
        <dbReference type="ARBA" id="ARBA00022741"/>
    </source>
</evidence>
<dbReference type="FunFam" id="3.40.50.300:FF:000299">
    <property type="entry name" value="ABC transporter ATP-binding protein/permease"/>
    <property type="match status" value="1"/>
</dbReference>
<dbReference type="InterPro" id="IPR003593">
    <property type="entry name" value="AAA+_ATPase"/>
</dbReference>
<dbReference type="PANTHER" id="PTHR24221:SF606">
    <property type="entry name" value="COLICIN V SECRETION-PROCESSING ATP-BINDING PROTEIN"/>
    <property type="match status" value="1"/>
</dbReference>
<dbReference type="Proteomes" id="UP000222366">
    <property type="component" value="Unassembled WGS sequence"/>
</dbReference>
<evidence type="ECO:0000259" key="10">
    <source>
        <dbReference type="PROSITE" id="PS50893"/>
    </source>
</evidence>
<keyword evidence="5" id="KW-0547">Nucleotide-binding</keyword>
<dbReference type="InterPro" id="IPR039421">
    <property type="entry name" value="Type_1_exporter"/>
</dbReference>
<dbReference type="Gene3D" id="1.20.1560.10">
    <property type="entry name" value="ABC transporter type 1, transmembrane domain"/>
    <property type="match status" value="1"/>
</dbReference>
<dbReference type="CDD" id="cd03246">
    <property type="entry name" value="ABCC_Protease_Secretion"/>
    <property type="match status" value="1"/>
</dbReference>
<feature type="transmembrane region" description="Helical" evidence="9">
    <location>
        <begin position="219"/>
        <end position="239"/>
    </location>
</feature>
<dbReference type="Gene3D" id="3.90.70.10">
    <property type="entry name" value="Cysteine proteinases"/>
    <property type="match status" value="1"/>
</dbReference>